<dbReference type="PROSITE" id="PS50113">
    <property type="entry name" value="PAC"/>
    <property type="match status" value="1"/>
</dbReference>
<evidence type="ECO:0000256" key="2">
    <source>
        <dbReference type="ARBA" id="ARBA00004236"/>
    </source>
</evidence>
<dbReference type="SMART" id="SM00091">
    <property type="entry name" value="PAS"/>
    <property type="match status" value="1"/>
</dbReference>
<dbReference type="Gene3D" id="1.10.287.130">
    <property type="match status" value="1"/>
</dbReference>
<dbReference type="PANTHER" id="PTHR45339">
    <property type="entry name" value="HYBRID SIGNAL TRANSDUCTION HISTIDINE KINASE J"/>
    <property type="match status" value="1"/>
</dbReference>
<feature type="modified residue" description="4-aspartylphosphate" evidence="7">
    <location>
        <position position="681"/>
    </location>
</feature>
<dbReference type="InterPro" id="IPR036890">
    <property type="entry name" value="HATPase_C_sf"/>
</dbReference>
<feature type="domain" description="PAS" evidence="11">
    <location>
        <begin position="242"/>
        <end position="279"/>
    </location>
</feature>
<organism evidence="13 14">
    <name type="scientific">Pedococcus aerophilus</name>
    <dbReference type="NCBI Taxonomy" id="436356"/>
    <lineage>
        <taxon>Bacteria</taxon>
        <taxon>Bacillati</taxon>
        <taxon>Actinomycetota</taxon>
        <taxon>Actinomycetes</taxon>
        <taxon>Micrococcales</taxon>
        <taxon>Intrasporangiaceae</taxon>
        <taxon>Pedococcus</taxon>
    </lineage>
</organism>
<dbReference type="InterPro" id="IPR003661">
    <property type="entry name" value="HisK_dim/P_dom"/>
</dbReference>
<dbReference type="InterPro" id="IPR003594">
    <property type="entry name" value="HATPase_dom"/>
</dbReference>
<protein>
    <recommendedName>
        <fullName evidence="3">histidine kinase</fullName>
        <ecNumber evidence="3">2.7.13.3</ecNumber>
    </recommendedName>
</protein>
<dbReference type="EMBL" id="BAAARN010000004">
    <property type="protein sequence ID" value="GAA2738615.1"/>
    <property type="molecule type" value="Genomic_DNA"/>
</dbReference>
<keyword evidence="4 7" id="KW-0597">Phosphoprotein</keyword>
<dbReference type="RefSeq" id="WP_344195021.1">
    <property type="nucleotide sequence ID" value="NZ_BAAARN010000004.1"/>
</dbReference>
<keyword evidence="8" id="KW-0472">Membrane</keyword>
<keyword evidence="5" id="KW-0808">Transferase</keyword>
<evidence type="ECO:0000313" key="13">
    <source>
        <dbReference type="EMBL" id="GAA2738615.1"/>
    </source>
</evidence>
<dbReference type="PRINTS" id="PR00344">
    <property type="entry name" value="BCTRLSENSOR"/>
</dbReference>
<dbReference type="PROSITE" id="PS50110">
    <property type="entry name" value="RESPONSE_REGULATORY"/>
    <property type="match status" value="1"/>
</dbReference>
<evidence type="ECO:0000256" key="3">
    <source>
        <dbReference type="ARBA" id="ARBA00012438"/>
    </source>
</evidence>
<reference evidence="13 14" key="1">
    <citation type="journal article" date="2019" name="Int. J. Syst. Evol. Microbiol.">
        <title>The Global Catalogue of Microorganisms (GCM) 10K type strain sequencing project: providing services to taxonomists for standard genome sequencing and annotation.</title>
        <authorList>
            <consortium name="The Broad Institute Genomics Platform"/>
            <consortium name="The Broad Institute Genome Sequencing Center for Infectious Disease"/>
            <person name="Wu L."/>
            <person name="Ma J."/>
        </authorList>
    </citation>
    <scope>NUCLEOTIDE SEQUENCE [LARGE SCALE GENOMIC DNA]</scope>
    <source>
        <strain evidence="13 14">JCM 16378</strain>
    </source>
</reference>
<comment type="catalytic activity">
    <reaction evidence="1">
        <text>ATP + protein L-histidine = ADP + protein N-phospho-L-histidine.</text>
        <dbReference type="EC" id="2.7.13.3"/>
    </reaction>
</comment>
<dbReference type="PROSITE" id="PS50112">
    <property type="entry name" value="PAS"/>
    <property type="match status" value="1"/>
</dbReference>
<dbReference type="Proteomes" id="UP001501326">
    <property type="component" value="Unassembled WGS sequence"/>
</dbReference>
<keyword evidence="5" id="KW-0418">Kinase</keyword>
<gene>
    <name evidence="13" type="ORF">GCM10009867_30670</name>
</gene>
<dbReference type="InterPro" id="IPR000014">
    <property type="entry name" value="PAS"/>
</dbReference>
<dbReference type="SMART" id="SM00448">
    <property type="entry name" value="REC"/>
    <property type="match status" value="1"/>
</dbReference>
<proteinExistence type="predicted"/>
<evidence type="ECO:0000259" key="12">
    <source>
        <dbReference type="PROSITE" id="PS50113"/>
    </source>
</evidence>
<dbReference type="InterPro" id="IPR004358">
    <property type="entry name" value="Sig_transdc_His_kin-like_C"/>
</dbReference>
<evidence type="ECO:0000256" key="5">
    <source>
        <dbReference type="ARBA" id="ARBA00022777"/>
    </source>
</evidence>
<evidence type="ECO:0000259" key="10">
    <source>
        <dbReference type="PROSITE" id="PS50110"/>
    </source>
</evidence>
<name>A0ABN3UUS7_9MICO</name>
<dbReference type="SUPFAM" id="SSF52172">
    <property type="entry name" value="CheY-like"/>
    <property type="match status" value="1"/>
</dbReference>
<dbReference type="SUPFAM" id="SSF55874">
    <property type="entry name" value="ATPase domain of HSP90 chaperone/DNA topoisomerase II/histidine kinase"/>
    <property type="match status" value="1"/>
</dbReference>
<dbReference type="SMART" id="SM00388">
    <property type="entry name" value="HisKA"/>
    <property type="match status" value="1"/>
</dbReference>
<keyword evidence="8" id="KW-1133">Transmembrane helix</keyword>
<evidence type="ECO:0000256" key="8">
    <source>
        <dbReference type="SAM" id="Phobius"/>
    </source>
</evidence>
<dbReference type="PANTHER" id="PTHR45339:SF1">
    <property type="entry name" value="HYBRID SIGNAL TRANSDUCTION HISTIDINE KINASE J"/>
    <property type="match status" value="1"/>
</dbReference>
<evidence type="ECO:0000256" key="1">
    <source>
        <dbReference type="ARBA" id="ARBA00000085"/>
    </source>
</evidence>
<dbReference type="CDD" id="cd00082">
    <property type="entry name" value="HisKA"/>
    <property type="match status" value="1"/>
</dbReference>
<keyword evidence="6" id="KW-0902">Two-component regulatory system</keyword>
<dbReference type="Pfam" id="PF13426">
    <property type="entry name" value="PAS_9"/>
    <property type="match status" value="1"/>
</dbReference>
<dbReference type="PROSITE" id="PS50109">
    <property type="entry name" value="HIS_KIN"/>
    <property type="match status" value="1"/>
</dbReference>
<dbReference type="EC" id="2.7.13.3" evidence="3"/>
<dbReference type="InterPro" id="IPR035965">
    <property type="entry name" value="PAS-like_dom_sf"/>
</dbReference>
<dbReference type="CDD" id="cd17546">
    <property type="entry name" value="REC_hyHK_CKI1_RcsC-like"/>
    <property type="match status" value="1"/>
</dbReference>
<dbReference type="InterPro" id="IPR011006">
    <property type="entry name" value="CheY-like_superfamily"/>
</dbReference>
<evidence type="ECO:0000259" key="11">
    <source>
        <dbReference type="PROSITE" id="PS50112"/>
    </source>
</evidence>
<evidence type="ECO:0000256" key="6">
    <source>
        <dbReference type="ARBA" id="ARBA00023012"/>
    </source>
</evidence>
<comment type="subcellular location">
    <subcellularLocation>
        <location evidence="2">Cell membrane</location>
    </subcellularLocation>
</comment>
<dbReference type="SUPFAM" id="SSF47384">
    <property type="entry name" value="Homodimeric domain of signal transducing histidine kinase"/>
    <property type="match status" value="1"/>
</dbReference>
<dbReference type="NCBIfam" id="TIGR00229">
    <property type="entry name" value="sensory_box"/>
    <property type="match status" value="1"/>
</dbReference>
<sequence length="752" mass="80659">MGSWWRVAAGRRRVFFALVVPAVLAVVATVVLGALTASSARALSDNVKVTQDLVDGNVRTLSQVQRELLRLQASLDPTATDADRIELSRALATQRIQEGTLDYQGRTLGDSDLLARSRGLAAVWSRELDPQVRAIVADPGTLTPQSASTLRAEVMALELRYNQLVSDAEILRKRDAAAANAATRDLVRDTRLLLGGLGFTLVALVVLVAGMIWFLNSARSAQLAQTARLHDARALLQRHSVAVQTTDNLVVITDELGRIEWVNDAFTRRTGYDLADVVGSAPGSLLQGPDTDPATVAFMRDRLAALHPFTCEVLNYSRTGEPYWVALEVRPILEETGHVTGFVAVQSDVTKRRLTEDALRAAKETAEETARAKEQFLANMSHEIRTPLNAVLGLTELLLDTDMGEEQRLYVTTAYQSGVHLLALVNDILDFSALESGRLELESTAADVRAVIAQVFAMLTPIADRAGLALTWEADGVPSSVLTDVVRLRQLLINLVGNGLKFTPHGSVSVRASFRPDPSRLAIGDQRAGDLVLEVADTGVGIPADRLDRIFGAFTQGDASTTRTHGGTGLGLAICRRIAQRLGGDIAVVSTPGTGSTFTVTVPVTASDAVAGTEVETRDGTAAEGGGQLGLAVLLAEDDRVNQMVATRMLRRLGIEVDVAADGVEALEAAAAKDYDVILMDVNMPNLDGLSATRQLRQRTGHQPRVVALTANAAEGDRDKVMAAGMDEYLSKPYTLHDLRQVLSQMQASPVG</sequence>
<dbReference type="InterPro" id="IPR005467">
    <property type="entry name" value="His_kinase_dom"/>
</dbReference>
<dbReference type="CDD" id="cd16922">
    <property type="entry name" value="HATPase_EvgS-ArcB-TorS-like"/>
    <property type="match status" value="1"/>
</dbReference>
<evidence type="ECO:0000259" key="9">
    <source>
        <dbReference type="PROSITE" id="PS50109"/>
    </source>
</evidence>
<keyword evidence="8" id="KW-0812">Transmembrane</keyword>
<dbReference type="InterPro" id="IPR036097">
    <property type="entry name" value="HisK_dim/P_sf"/>
</dbReference>
<evidence type="ECO:0000313" key="14">
    <source>
        <dbReference type="Proteomes" id="UP001501326"/>
    </source>
</evidence>
<feature type="domain" description="Response regulatory" evidence="10">
    <location>
        <begin position="632"/>
        <end position="747"/>
    </location>
</feature>
<feature type="domain" description="PAC" evidence="12">
    <location>
        <begin position="307"/>
        <end position="361"/>
    </location>
</feature>
<evidence type="ECO:0000256" key="4">
    <source>
        <dbReference type="ARBA" id="ARBA00022553"/>
    </source>
</evidence>
<dbReference type="InterPro" id="IPR000700">
    <property type="entry name" value="PAS-assoc_C"/>
</dbReference>
<dbReference type="InterPro" id="IPR001789">
    <property type="entry name" value="Sig_transdc_resp-reg_receiver"/>
</dbReference>
<dbReference type="SMART" id="SM00387">
    <property type="entry name" value="HATPase_c"/>
    <property type="match status" value="1"/>
</dbReference>
<dbReference type="Pfam" id="PF00072">
    <property type="entry name" value="Response_reg"/>
    <property type="match status" value="1"/>
</dbReference>
<feature type="transmembrane region" description="Helical" evidence="8">
    <location>
        <begin position="14"/>
        <end position="35"/>
    </location>
</feature>
<dbReference type="Pfam" id="PF02518">
    <property type="entry name" value="HATPase_c"/>
    <property type="match status" value="1"/>
</dbReference>
<dbReference type="Gene3D" id="3.30.450.20">
    <property type="entry name" value="PAS domain"/>
    <property type="match status" value="1"/>
</dbReference>
<dbReference type="Pfam" id="PF00512">
    <property type="entry name" value="HisKA"/>
    <property type="match status" value="1"/>
</dbReference>
<dbReference type="CDD" id="cd00130">
    <property type="entry name" value="PAS"/>
    <property type="match status" value="1"/>
</dbReference>
<feature type="transmembrane region" description="Helical" evidence="8">
    <location>
        <begin position="192"/>
        <end position="215"/>
    </location>
</feature>
<comment type="caution">
    <text evidence="13">The sequence shown here is derived from an EMBL/GenBank/DDBJ whole genome shotgun (WGS) entry which is preliminary data.</text>
</comment>
<feature type="domain" description="Histidine kinase" evidence="9">
    <location>
        <begin position="379"/>
        <end position="606"/>
    </location>
</feature>
<accession>A0ABN3UUS7</accession>
<dbReference type="Gene3D" id="3.40.50.2300">
    <property type="match status" value="1"/>
</dbReference>
<dbReference type="SUPFAM" id="SSF55785">
    <property type="entry name" value="PYP-like sensor domain (PAS domain)"/>
    <property type="match status" value="1"/>
</dbReference>
<dbReference type="Gene3D" id="3.30.565.10">
    <property type="entry name" value="Histidine kinase-like ATPase, C-terminal domain"/>
    <property type="match status" value="1"/>
</dbReference>
<dbReference type="SMART" id="SM00086">
    <property type="entry name" value="PAC"/>
    <property type="match status" value="1"/>
</dbReference>
<keyword evidence="14" id="KW-1185">Reference proteome</keyword>
<evidence type="ECO:0000256" key="7">
    <source>
        <dbReference type="PROSITE-ProRule" id="PRU00169"/>
    </source>
</evidence>
<dbReference type="InterPro" id="IPR001610">
    <property type="entry name" value="PAC"/>
</dbReference>